<reference evidence="3" key="1">
    <citation type="journal article" date="2014" name="Genome Biol.">
        <title>Transcriptome and methylome profiling reveals relics of genome dominance in the mesopolyploid Brassica oleracea.</title>
        <authorList>
            <person name="Parkin I.A."/>
            <person name="Koh C."/>
            <person name="Tang H."/>
            <person name="Robinson S.J."/>
            <person name="Kagale S."/>
            <person name="Clarke W.E."/>
            <person name="Town C.D."/>
            <person name="Nixon J."/>
            <person name="Krishnakumar V."/>
            <person name="Bidwell S.L."/>
            <person name="Denoeud F."/>
            <person name="Belcram H."/>
            <person name="Links M.G."/>
            <person name="Just J."/>
            <person name="Clarke C."/>
            <person name="Bender T."/>
            <person name="Huebert T."/>
            <person name="Mason A.S."/>
            <person name="Pires J.C."/>
            <person name="Barker G."/>
            <person name="Moore J."/>
            <person name="Walley P.G."/>
            <person name="Manoli S."/>
            <person name="Batley J."/>
            <person name="Edwards D."/>
            <person name="Nelson M.N."/>
            <person name="Wang X."/>
            <person name="Paterson A.H."/>
            <person name="King G."/>
            <person name="Bancroft I."/>
            <person name="Chalhoub B."/>
            <person name="Sharpe A.G."/>
        </authorList>
    </citation>
    <scope>NUCLEOTIDE SEQUENCE [LARGE SCALE GENOMIC DNA]</scope>
    <source>
        <strain evidence="3">cv. TO1000</strain>
    </source>
</reference>
<organism evidence="3 4">
    <name type="scientific">Brassica oleracea var. oleracea</name>
    <dbReference type="NCBI Taxonomy" id="109376"/>
    <lineage>
        <taxon>Eukaryota</taxon>
        <taxon>Viridiplantae</taxon>
        <taxon>Streptophyta</taxon>
        <taxon>Embryophyta</taxon>
        <taxon>Tracheophyta</taxon>
        <taxon>Spermatophyta</taxon>
        <taxon>Magnoliopsida</taxon>
        <taxon>eudicotyledons</taxon>
        <taxon>Gunneridae</taxon>
        <taxon>Pentapetalae</taxon>
        <taxon>rosids</taxon>
        <taxon>malvids</taxon>
        <taxon>Brassicales</taxon>
        <taxon>Brassicaceae</taxon>
        <taxon>Brassiceae</taxon>
        <taxon>Brassica</taxon>
    </lineage>
</organism>
<evidence type="ECO:0000259" key="2">
    <source>
        <dbReference type="Pfam" id="PF22936"/>
    </source>
</evidence>
<reference evidence="3" key="2">
    <citation type="submission" date="2015-06" db="UniProtKB">
        <authorList>
            <consortium name="EnsemblPlants"/>
        </authorList>
    </citation>
    <scope>IDENTIFICATION</scope>
</reference>
<dbReference type="EnsemblPlants" id="Bo12089s010.1">
    <property type="protein sequence ID" value="Bo12089s010.1"/>
    <property type="gene ID" value="Bo12089s010"/>
</dbReference>
<name>A0A0D2ZZA6_BRAOL</name>
<dbReference type="HOGENOM" id="CLU_1606881_0_0_1"/>
<feature type="compositionally biased region" description="Low complexity" evidence="1">
    <location>
        <begin position="1"/>
        <end position="17"/>
    </location>
</feature>
<evidence type="ECO:0000313" key="4">
    <source>
        <dbReference type="Proteomes" id="UP000032141"/>
    </source>
</evidence>
<proteinExistence type="predicted"/>
<feature type="compositionally biased region" description="Polar residues" evidence="1">
    <location>
        <begin position="18"/>
        <end position="31"/>
    </location>
</feature>
<keyword evidence="4" id="KW-1185">Reference proteome</keyword>
<feature type="domain" description="Retrovirus-related Pol polyprotein from transposon TNT 1-94-like beta-barrel" evidence="2">
    <location>
        <begin position="65"/>
        <end position="137"/>
    </location>
</feature>
<evidence type="ECO:0000256" key="1">
    <source>
        <dbReference type="SAM" id="MobiDB-lite"/>
    </source>
</evidence>
<dbReference type="OMA" id="FNCTLIS"/>
<accession>A0A0D2ZZA6</accession>
<dbReference type="InterPro" id="IPR054722">
    <property type="entry name" value="PolX-like_BBD"/>
</dbReference>
<sequence length="166" mass="17995">GRSQNSGRGRGRSNSSRALTNNASAAPSPTLNNDQITQLLQLLQTTQQSLSSEKLSGKPTPKDVIIDTGASHHMTGDLSILSDVVDIHSSSVRFPNGRFSKATKKGKLVLSRDYYLTDVLYVEDFNCTLISVSCLLKQTGCIAIFTDTLCVLQDRFTKTLIGTGEE</sequence>
<dbReference type="Gramene" id="Bo12089s010.1">
    <property type="protein sequence ID" value="Bo12089s010.1"/>
    <property type="gene ID" value="Bo12089s010"/>
</dbReference>
<protein>
    <recommendedName>
        <fullName evidence="2">Retrovirus-related Pol polyprotein from transposon TNT 1-94-like beta-barrel domain-containing protein</fullName>
    </recommendedName>
</protein>
<dbReference type="AlphaFoldDB" id="A0A0D2ZZA6"/>
<dbReference type="Pfam" id="PF22936">
    <property type="entry name" value="Pol_BBD"/>
    <property type="match status" value="1"/>
</dbReference>
<evidence type="ECO:0000313" key="3">
    <source>
        <dbReference type="EnsemblPlants" id="Bo12089s010.1"/>
    </source>
</evidence>
<feature type="region of interest" description="Disordered" evidence="1">
    <location>
        <begin position="1"/>
        <end position="31"/>
    </location>
</feature>
<dbReference type="Proteomes" id="UP000032141">
    <property type="component" value="Unassembled WGS sequence"/>
</dbReference>
<dbReference type="eggNOG" id="KOG0017">
    <property type="taxonomic scope" value="Eukaryota"/>
</dbReference>